<comment type="caution">
    <text evidence="2">The sequence shown here is derived from an EMBL/GenBank/DDBJ whole genome shotgun (WGS) entry which is preliminary data.</text>
</comment>
<organism evidence="2 3">
    <name type="scientific">Cardiocondyla obscurior</name>
    <dbReference type="NCBI Taxonomy" id="286306"/>
    <lineage>
        <taxon>Eukaryota</taxon>
        <taxon>Metazoa</taxon>
        <taxon>Ecdysozoa</taxon>
        <taxon>Arthropoda</taxon>
        <taxon>Hexapoda</taxon>
        <taxon>Insecta</taxon>
        <taxon>Pterygota</taxon>
        <taxon>Neoptera</taxon>
        <taxon>Endopterygota</taxon>
        <taxon>Hymenoptera</taxon>
        <taxon>Apocrita</taxon>
        <taxon>Aculeata</taxon>
        <taxon>Formicoidea</taxon>
        <taxon>Formicidae</taxon>
        <taxon>Myrmicinae</taxon>
        <taxon>Cardiocondyla</taxon>
    </lineage>
</organism>
<proteinExistence type="predicted"/>
<protein>
    <submittedName>
        <fullName evidence="2">Uncharacterized protein</fullName>
    </submittedName>
</protein>
<keyword evidence="3" id="KW-1185">Reference proteome</keyword>
<dbReference type="AlphaFoldDB" id="A0AAW2EA64"/>
<accession>A0AAW2EA64</accession>
<evidence type="ECO:0000313" key="3">
    <source>
        <dbReference type="Proteomes" id="UP001430953"/>
    </source>
</evidence>
<feature type="region of interest" description="Disordered" evidence="1">
    <location>
        <begin position="1"/>
        <end position="24"/>
    </location>
</feature>
<dbReference type="EMBL" id="JADYXP020000042">
    <property type="protein sequence ID" value="KAL0098677.1"/>
    <property type="molecule type" value="Genomic_DNA"/>
</dbReference>
<sequence>MAKGGKREKKKEEEKPRRRVPRSSAVVLNCPEGQYSEIMKEVRQKIQLNEVGIAEKLRQDLLRLGPSS</sequence>
<gene>
    <name evidence="2" type="ORF">PUN28_020633</name>
</gene>
<evidence type="ECO:0000313" key="2">
    <source>
        <dbReference type="EMBL" id="KAL0098677.1"/>
    </source>
</evidence>
<name>A0AAW2EA64_9HYME</name>
<evidence type="ECO:0000256" key="1">
    <source>
        <dbReference type="SAM" id="MobiDB-lite"/>
    </source>
</evidence>
<dbReference type="Proteomes" id="UP001430953">
    <property type="component" value="Unassembled WGS sequence"/>
</dbReference>
<reference evidence="2 3" key="1">
    <citation type="submission" date="2023-03" db="EMBL/GenBank/DDBJ databases">
        <title>High recombination rates correlate with genetic variation in Cardiocondyla obscurior ants.</title>
        <authorList>
            <person name="Errbii M."/>
        </authorList>
    </citation>
    <scope>NUCLEOTIDE SEQUENCE [LARGE SCALE GENOMIC DNA]</scope>
    <source>
        <strain evidence="2">Alpha-2009</strain>
        <tissue evidence="2">Whole body</tissue>
    </source>
</reference>